<comment type="caution">
    <text evidence="2">The sequence shown here is derived from an EMBL/GenBank/DDBJ whole genome shotgun (WGS) entry which is preliminary data.</text>
</comment>
<evidence type="ECO:0000313" key="2">
    <source>
        <dbReference type="EMBL" id="TQR96996.1"/>
    </source>
</evidence>
<feature type="compositionally biased region" description="Basic and acidic residues" evidence="1">
    <location>
        <begin position="52"/>
        <end position="98"/>
    </location>
</feature>
<feature type="compositionally biased region" description="Basic and acidic residues" evidence="1">
    <location>
        <begin position="105"/>
        <end position="146"/>
    </location>
</feature>
<gene>
    <name evidence="2" type="ORF">FKV70_19925</name>
</gene>
<dbReference type="Proteomes" id="UP000319219">
    <property type="component" value="Unassembled WGS sequence"/>
</dbReference>
<evidence type="ECO:0000313" key="3">
    <source>
        <dbReference type="Proteomes" id="UP000319219"/>
    </source>
</evidence>
<organism evidence="2 3">
    <name type="scientific">Paenibacillus ottowii</name>
    <dbReference type="NCBI Taxonomy" id="2315729"/>
    <lineage>
        <taxon>Bacteria</taxon>
        <taxon>Bacillati</taxon>
        <taxon>Bacillota</taxon>
        <taxon>Bacilli</taxon>
        <taxon>Bacillales</taxon>
        <taxon>Paenibacillaceae</taxon>
        <taxon>Paenibacillus</taxon>
    </lineage>
</organism>
<proteinExistence type="predicted"/>
<name>A0ABY3B012_9BACL</name>
<feature type="region of interest" description="Disordered" evidence="1">
    <location>
        <begin position="25"/>
        <end position="153"/>
    </location>
</feature>
<protein>
    <submittedName>
        <fullName evidence="2">Uncharacterized protein</fullName>
    </submittedName>
</protein>
<sequence length="153" mass="17594">MTIAFIAVAVVALIFLLVFNTKMTRKSSAKKRPNQEDSKQRSKRPYPVQVEPKAHELTEHTGEMQPKDSGIEEHRAREHQKLPDIHTDMKVEKDRKNTESTYGDQDYRAALRGFAGKDEEKDGSSPKSNGEKEAFKSEDEKYREALRSMNQKK</sequence>
<keyword evidence="3" id="KW-1185">Reference proteome</keyword>
<reference evidence="2 3" key="1">
    <citation type="submission" date="2019-07" db="EMBL/GenBank/DDBJ databases">
        <title>Paenibacillus ottowii sp. nov. isolated from a fermentation system processing bovine manure.</title>
        <authorList>
            <person name="Velazquez L.F."/>
            <person name="Rajbanshi S."/>
            <person name="Guan S."/>
            <person name="Hinchee M."/>
            <person name="Welsh A."/>
        </authorList>
    </citation>
    <scope>NUCLEOTIDE SEQUENCE [LARGE SCALE GENOMIC DNA]</scope>
    <source>
        <strain evidence="2 3">MS2379</strain>
    </source>
</reference>
<dbReference type="RefSeq" id="WP_142613963.1">
    <property type="nucleotide sequence ID" value="NZ_VIJZ01000009.1"/>
</dbReference>
<dbReference type="EMBL" id="VIJZ01000009">
    <property type="protein sequence ID" value="TQR96996.1"/>
    <property type="molecule type" value="Genomic_DNA"/>
</dbReference>
<accession>A0ABY3B012</accession>
<evidence type="ECO:0000256" key="1">
    <source>
        <dbReference type="SAM" id="MobiDB-lite"/>
    </source>
</evidence>